<dbReference type="PANTHER" id="PTHR43762">
    <property type="entry name" value="L-GULONOLACTONE OXIDASE"/>
    <property type="match status" value="1"/>
</dbReference>
<dbReference type="InterPro" id="IPR036318">
    <property type="entry name" value="FAD-bd_PCMH-like_sf"/>
</dbReference>
<dbReference type="EMBL" id="QKUF01000001">
    <property type="protein sequence ID" value="PZW36621.1"/>
    <property type="molecule type" value="Genomic_DNA"/>
</dbReference>
<dbReference type="Pfam" id="PF01565">
    <property type="entry name" value="FAD_binding_4"/>
    <property type="match status" value="1"/>
</dbReference>
<proteinExistence type="predicted"/>
<dbReference type="InterPro" id="IPR016169">
    <property type="entry name" value="FAD-bd_PCMH_sub2"/>
</dbReference>
<accession>A0A326UFI0</accession>
<dbReference type="RefSeq" id="WP_249033444.1">
    <property type="nucleotide sequence ID" value="NZ_QKUF01000001.1"/>
</dbReference>
<dbReference type="PANTHER" id="PTHR43762:SF1">
    <property type="entry name" value="D-ARABINONO-1,4-LACTONE OXIDASE"/>
    <property type="match status" value="1"/>
</dbReference>
<comment type="caution">
    <text evidence="2">The sequence shown here is derived from an EMBL/GenBank/DDBJ whole genome shotgun (WGS) entry which is preliminary data.</text>
</comment>
<dbReference type="GO" id="GO:0003885">
    <property type="term" value="F:D-arabinono-1,4-lactone oxidase activity"/>
    <property type="evidence" value="ECO:0007669"/>
    <property type="project" value="TreeGrafter"/>
</dbReference>
<dbReference type="InterPro" id="IPR006094">
    <property type="entry name" value="Oxid_FAD_bind_N"/>
</dbReference>
<name>A0A326UFI0_THEHA</name>
<keyword evidence="3" id="KW-1185">Reference proteome</keyword>
<reference evidence="2 3" key="1">
    <citation type="submission" date="2018-06" db="EMBL/GenBank/DDBJ databases">
        <title>Genomic Encyclopedia of Archaeal and Bacterial Type Strains, Phase II (KMG-II): from individual species to whole genera.</title>
        <authorList>
            <person name="Goeker M."/>
        </authorList>
    </citation>
    <scope>NUCLEOTIDE SEQUENCE [LARGE SCALE GENOMIC DNA]</scope>
    <source>
        <strain evidence="2 3">ATCC BAA-1881</strain>
    </source>
</reference>
<evidence type="ECO:0000313" key="2">
    <source>
        <dbReference type="EMBL" id="PZW36621.1"/>
    </source>
</evidence>
<dbReference type="GO" id="GO:0071949">
    <property type="term" value="F:FAD binding"/>
    <property type="evidence" value="ECO:0007669"/>
    <property type="project" value="InterPro"/>
</dbReference>
<feature type="domain" description="FAD-binding PCMH-type" evidence="1">
    <location>
        <begin position="19"/>
        <end position="187"/>
    </location>
</feature>
<sequence>MDKNKMAANNHPQSWGRFPQVRPERVVPVYWRDEIPDLAMFERPVLPYAYGRSYGDSCLNEDGITLDVSNLRHFLSFDEEQGLLCCEAGVTLAEVLDVIVPRGWFLPVTPGTKYVSIGGAIANDVHGKNHHKAGTFGCHVTRFELLRSDGQRLICSPTENSEFFRATIGGLGLTGVILWAEFRLKRIHSPLIVMDRIRFSSLDEYRELATASDRDFEYTVSWVVCLGSKNEVGRGFFMRGNHDTSTRRVVQRRRSRLPLTVPFDFPSFTLNRLSIHAFNRLYYHAQSVKHVRKTVHYDSFFYPLDAIHHWNRMYGKRGFFQYQFVVPFEGGYEVMQAIMNCISRSGEGSFLTVLKSFGDVESPGMLSFPRPGLTLALDFANHGTKTLRLLDRLDAMVREAGGCIYPAKDARMRADDFQRAYPQWKTFEQYIDPKFSSSFWRRVTRENGWEKKI</sequence>
<dbReference type="Proteomes" id="UP000248806">
    <property type="component" value="Unassembled WGS sequence"/>
</dbReference>
<protein>
    <submittedName>
        <fullName evidence="2">FAD/FMN-containing dehydrogenase</fullName>
    </submittedName>
</protein>
<dbReference type="Gene3D" id="3.30.465.10">
    <property type="match status" value="1"/>
</dbReference>
<dbReference type="InterPro" id="IPR016166">
    <property type="entry name" value="FAD-bd_PCMH"/>
</dbReference>
<evidence type="ECO:0000259" key="1">
    <source>
        <dbReference type="PROSITE" id="PS51387"/>
    </source>
</evidence>
<evidence type="ECO:0000313" key="3">
    <source>
        <dbReference type="Proteomes" id="UP000248806"/>
    </source>
</evidence>
<dbReference type="InterPro" id="IPR010031">
    <property type="entry name" value="FAD_lactone_oxidase-like"/>
</dbReference>
<gene>
    <name evidence="2" type="ORF">EI42_00799</name>
</gene>
<dbReference type="PROSITE" id="PS51387">
    <property type="entry name" value="FAD_PCMH"/>
    <property type="match status" value="1"/>
</dbReference>
<organism evidence="2 3">
    <name type="scientific">Thermosporothrix hazakensis</name>
    <dbReference type="NCBI Taxonomy" id="644383"/>
    <lineage>
        <taxon>Bacteria</taxon>
        <taxon>Bacillati</taxon>
        <taxon>Chloroflexota</taxon>
        <taxon>Ktedonobacteria</taxon>
        <taxon>Ktedonobacterales</taxon>
        <taxon>Thermosporotrichaceae</taxon>
        <taxon>Thermosporothrix</taxon>
    </lineage>
</organism>
<dbReference type="SUPFAM" id="SSF56176">
    <property type="entry name" value="FAD-binding/transporter-associated domain-like"/>
    <property type="match status" value="1"/>
</dbReference>
<dbReference type="AlphaFoldDB" id="A0A326UFI0"/>